<evidence type="ECO:0000256" key="2">
    <source>
        <dbReference type="SAM" id="SignalP"/>
    </source>
</evidence>
<dbReference type="Gene3D" id="3.50.50.60">
    <property type="entry name" value="FAD/NAD(P)-binding domain"/>
    <property type="match status" value="2"/>
</dbReference>
<dbReference type="PANTHER" id="PTHR10742">
    <property type="entry name" value="FLAVIN MONOAMINE OXIDASE"/>
    <property type="match status" value="1"/>
</dbReference>
<keyword evidence="5" id="KW-1185">Reference proteome</keyword>
<gene>
    <name evidence="4" type="ORF">EV379_2963</name>
</gene>
<dbReference type="Gene3D" id="3.90.660.10">
    <property type="match status" value="2"/>
</dbReference>
<dbReference type="SUPFAM" id="SSF54373">
    <property type="entry name" value="FAD-linked reductases, C-terminal domain"/>
    <property type="match status" value="1"/>
</dbReference>
<dbReference type="Pfam" id="PF01593">
    <property type="entry name" value="Amino_oxidase"/>
    <property type="match status" value="2"/>
</dbReference>
<dbReference type="RefSeq" id="WP_130506775.1">
    <property type="nucleotide sequence ID" value="NZ_SHLC01000001.1"/>
</dbReference>
<feature type="chain" id="PRO_5039473384" evidence="2">
    <location>
        <begin position="21"/>
        <end position="492"/>
    </location>
</feature>
<proteinExistence type="predicted"/>
<dbReference type="PRINTS" id="PR00419">
    <property type="entry name" value="ADXRDTASE"/>
</dbReference>
<dbReference type="InterPro" id="IPR002937">
    <property type="entry name" value="Amino_oxidase"/>
</dbReference>
<comment type="caution">
    <text evidence="4">The sequence shown here is derived from an EMBL/GenBank/DDBJ whole genome shotgun (WGS) entry which is preliminary data.</text>
</comment>
<dbReference type="GO" id="GO:0016491">
    <property type="term" value="F:oxidoreductase activity"/>
    <property type="evidence" value="ECO:0007669"/>
    <property type="project" value="InterPro"/>
</dbReference>
<feature type="signal peptide" evidence="2">
    <location>
        <begin position="1"/>
        <end position="20"/>
    </location>
</feature>
<feature type="domain" description="Amine oxidase" evidence="3">
    <location>
        <begin position="135"/>
        <end position="476"/>
    </location>
</feature>
<organism evidence="4 5">
    <name type="scientific">Microterricola gilva</name>
    <dbReference type="NCBI Taxonomy" id="393267"/>
    <lineage>
        <taxon>Bacteria</taxon>
        <taxon>Bacillati</taxon>
        <taxon>Actinomycetota</taxon>
        <taxon>Actinomycetes</taxon>
        <taxon>Micrococcales</taxon>
        <taxon>Microbacteriaceae</taxon>
        <taxon>Microterricola</taxon>
    </lineage>
</organism>
<feature type="compositionally biased region" description="Low complexity" evidence="1">
    <location>
        <begin position="26"/>
        <end position="35"/>
    </location>
</feature>
<protein>
    <submittedName>
        <fullName evidence="4">Monoamine oxidase</fullName>
    </submittedName>
</protein>
<sequence length="492" mass="49846">MKRRSFLIASASGITLLALTACFPTQPRPTASPSSTPTPTPPSGVPQPLRMARSNWGGDPFARGALSFPAVDSGDEQRTLLRRSLSDRLYFAGEATASDAPGTVHGALGSGLRAALEIADAAEAGERIAVIGAGIAGLTAARALREAGFEVVVVEARDRIGGRIQSVTDPKWPIPLELGSLFVSESSSVLAGQLALAGVSTEPFAKSQEVRAADGTVIPPSDAGANAVTSASAWAVQQPEDSSLAAALVDSGAAAALSAEPAENGIAETDWLAHELTATVEPAAGAAPELLSARLSGRLVADSTAEAAIVTGSPDGLGGLVDATADGLDILTGSPVATVIWGDDGVSLRLAQGESMSAARVLMTIPLGVLQQESTLFEPPLPGWKLDAIAGIGMGTVDSVWLQFDDAFWATDATALSTIATDSPVAYWTNLQPLTGEAILVGTIAAERAAELAALSDAEFSAVVLESLRPYAPDPTAPGPSAPAPSPSPAPS</sequence>
<feature type="region of interest" description="Disordered" evidence="1">
    <location>
        <begin position="472"/>
        <end position="492"/>
    </location>
</feature>
<reference evidence="4 5" key="1">
    <citation type="submission" date="2019-02" db="EMBL/GenBank/DDBJ databases">
        <title>Sequencing the genomes of 1000 actinobacteria strains.</title>
        <authorList>
            <person name="Klenk H.-P."/>
        </authorList>
    </citation>
    <scope>NUCLEOTIDE SEQUENCE [LARGE SCALE GENOMIC DNA]</scope>
    <source>
        <strain evidence="4 5">DSM 18319</strain>
    </source>
</reference>
<name>A0A4Q8API7_9MICO</name>
<dbReference type="EMBL" id="SHLC01000001">
    <property type="protein sequence ID" value="RZU66600.1"/>
    <property type="molecule type" value="Genomic_DNA"/>
</dbReference>
<accession>A0A4Q8API7</accession>
<dbReference type="InterPro" id="IPR050281">
    <property type="entry name" value="Flavin_monoamine_oxidase"/>
</dbReference>
<dbReference type="Proteomes" id="UP000291483">
    <property type="component" value="Unassembled WGS sequence"/>
</dbReference>
<evidence type="ECO:0000256" key="1">
    <source>
        <dbReference type="SAM" id="MobiDB-lite"/>
    </source>
</evidence>
<dbReference type="PROSITE" id="PS51257">
    <property type="entry name" value="PROKAR_LIPOPROTEIN"/>
    <property type="match status" value="1"/>
</dbReference>
<dbReference type="OrthoDB" id="337830at2"/>
<evidence type="ECO:0000259" key="3">
    <source>
        <dbReference type="Pfam" id="PF01593"/>
    </source>
</evidence>
<dbReference type="AlphaFoldDB" id="A0A4Q8API7"/>
<keyword evidence="2" id="KW-0732">Signal</keyword>
<dbReference type="PANTHER" id="PTHR10742:SF410">
    <property type="entry name" value="LYSINE-SPECIFIC HISTONE DEMETHYLASE 2"/>
    <property type="match status" value="1"/>
</dbReference>
<feature type="compositionally biased region" description="Pro residues" evidence="1">
    <location>
        <begin position="36"/>
        <end position="45"/>
    </location>
</feature>
<dbReference type="InterPro" id="IPR036188">
    <property type="entry name" value="FAD/NAD-bd_sf"/>
</dbReference>
<dbReference type="SUPFAM" id="SSF51905">
    <property type="entry name" value="FAD/NAD(P)-binding domain"/>
    <property type="match status" value="2"/>
</dbReference>
<evidence type="ECO:0000313" key="5">
    <source>
        <dbReference type="Proteomes" id="UP000291483"/>
    </source>
</evidence>
<feature type="region of interest" description="Disordered" evidence="1">
    <location>
        <begin position="26"/>
        <end position="47"/>
    </location>
</feature>
<feature type="domain" description="Amine oxidase" evidence="3">
    <location>
        <begin position="43"/>
        <end position="118"/>
    </location>
</feature>
<evidence type="ECO:0000313" key="4">
    <source>
        <dbReference type="EMBL" id="RZU66600.1"/>
    </source>
</evidence>